<proteinExistence type="predicted"/>
<gene>
    <name evidence="1" type="ORF">CUU80_00215</name>
</gene>
<dbReference type="Gene3D" id="2.60.40.2880">
    <property type="entry name" value="MmpS1-5, C-terminal soluble domain"/>
    <property type="match status" value="1"/>
</dbReference>
<name>A0A2M9HS25_9BIFI</name>
<keyword evidence="2" id="KW-1185">Reference proteome</keyword>
<dbReference type="EMBL" id="PGLQ01000001">
    <property type="protein sequence ID" value="PJM79621.1"/>
    <property type="molecule type" value="Genomic_DNA"/>
</dbReference>
<dbReference type="InterPro" id="IPR038468">
    <property type="entry name" value="MmpS_C"/>
</dbReference>
<evidence type="ECO:0000313" key="2">
    <source>
        <dbReference type="Proteomes" id="UP000228755"/>
    </source>
</evidence>
<dbReference type="Proteomes" id="UP000228755">
    <property type="component" value="Unassembled WGS sequence"/>
</dbReference>
<protein>
    <submittedName>
        <fullName evidence="1">Uncharacterized protein</fullName>
    </submittedName>
</protein>
<reference evidence="1 2" key="1">
    <citation type="submission" date="2017-11" db="EMBL/GenBank/DDBJ databases">
        <title>Draft genome sequences of strains TRE 1, TRE D, TRE H and TRI 7, isolated from tamarins, belonging to four potential novel Bifidobacterium species.</title>
        <authorList>
            <person name="Mattarelli P."/>
            <person name="Modesto M."/>
            <person name="Bonetti A."/>
            <person name="Puglisi E."/>
            <person name="Morelli L."/>
        </authorList>
    </citation>
    <scope>NUCLEOTIDE SEQUENCE [LARGE SCALE GENOMIC DNA]</scope>
    <source>
        <strain evidence="2">TRED</strain>
    </source>
</reference>
<evidence type="ECO:0000313" key="1">
    <source>
        <dbReference type="EMBL" id="PJM79621.1"/>
    </source>
</evidence>
<comment type="caution">
    <text evidence="1">The sequence shown here is derived from an EMBL/GenBank/DDBJ whole genome shotgun (WGS) entry which is preliminary data.</text>
</comment>
<organism evidence="1 2">
    <name type="scientific">Bifidobacterium scaligerum</name>
    <dbReference type="NCBI Taxonomy" id="2052656"/>
    <lineage>
        <taxon>Bacteria</taxon>
        <taxon>Bacillati</taxon>
        <taxon>Actinomycetota</taxon>
        <taxon>Actinomycetes</taxon>
        <taxon>Bifidobacteriales</taxon>
        <taxon>Bifidobacteriaceae</taxon>
        <taxon>Bifidobacterium</taxon>
    </lineage>
</organism>
<sequence length="128" mass="13660">MLSILAIAVTFAYQTYLSKSLDELSKGNLNQSVETVEMTATATGKGTVTWNAGGGISSEDFQGTWSKTFTGEDAKKWMSLTVSGDVMGDDSQEVTCTIKVDGKEYQTHKGTGQSAFASCDTYSVENGQ</sequence>
<dbReference type="AlphaFoldDB" id="A0A2M9HS25"/>
<accession>A0A2M9HS25</accession>